<evidence type="ECO:0008006" key="4">
    <source>
        <dbReference type="Google" id="ProtNLM"/>
    </source>
</evidence>
<evidence type="ECO:0000256" key="1">
    <source>
        <dbReference type="SAM" id="SignalP"/>
    </source>
</evidence>
<accession>A0A1Y1QUJ9</accession>
<feature type="chain" id="PRO_5013231446" description="Lysozyme inhibitor LprI N-terminal domain-containing protein" evidence="1">
    <location>
        <begin position="30"/>
        <end position="407"/>
    </location>
</feature>
<dbReference type="EMBL" id="MTEJ01000033">
    <property type="protein sequence ID" value="OQX14195.1"/>
    <property type="molecule type" value="Genomic_DNA"/>
</dbReference>
<proteinExistence type="predicted"/>
<evidence type="ECO:0000313" key="3">
    <source>
        <dbReference type="Proteomes" id="UP000192491"/>
    </source>
</evidence>
<gene>
    <name evidence="2" type="ORF">BWK73_10070</name>
</gene>
<feature type="signal peptide" evidence="1">
    <location>
        <begin position="1"/>
        <end position="29"/>
    </location>
</feature>
<name>A0A1Y1QUJ9_9GAMM</name>
<evidence type="ECO:0000313" key="2">
    <source>
        <dbReference type="EMBL" id="OQX14195.1"/>
    </source>
</evidence>
<dbReference type="AlphaFoldDB" id="A0A1Y1QUJ9"/>
<sequence length="407" mass="43704">MQYNVIISGGRVVGLAVTLLHAVSMPAFAGSAVFPENGLIELVTWENGQDAYKIVHTCSLSGKSIHCDGSITIPEGQVKMSFALDGTVNGGNVELMGVGTTRYSAEACSATATSQDGFKLELDDSGHGSGTSTPGTLTWTGASAKCAILVGKTEQQPSAPMLATWRILDGVPDDGFGDQQTKSALWKQLGQAEGPLARKCFEETFAKLKKPDNAEIKGRIETAAYLQHMVEVAIEAAKADDFDPNWLESAKSIGGSGGTKQRATDTLAKGLPGLFGTLVRLSQKAYRLSNGINEKALLPKLKGKLYDAYAAERTQRPNDSPVEVLKDASTHVGSWEKVKTDLIKYFPGTSDNAREQAMAEYLAARFDFLAKVREVAANKEKHLGDAWKNVANDIARIRSDTLDCMVR</sequence>
<protein>
    <recommendedName>
        <fullName evidence="4">Lysozyme inhibitor LprI N-terminal domain-containing protein</fullName>
    </recommendedName>
</protein>
<organism evidence="2 3">
    <name type="scientific">Thiothrix lacustris</name>
    <dbReference type="NCBI Taxonomy" id="525917"/>
    <lineage>
        <taxon>Bacteria</taxon>
        <taxon>Pseudomonadati</taxon>
        <taxon>Pseudomonadota</taxon>
        <taxon>Gammaproteobacteria</taxon>
        <taxon>Thiotrichales</taxon>
        <taxon>Thiotrichaceae</taxon>
        <taxon>Thiothrix</taxon>
    </lineage>
</organism>
<comment type="caution">
    <text evidence="2">The sequence shown here is derived from an EMBL/GenBank/DDBJ whole genome shotgun (WGS) entry which is preliminary data.</text>
</comment>
<reference evidence="2 3" key="1">
    <citation type="submission" date="2017-01" db="EMBL/GenBank/DDBJ databases">
        <title>Novel large sulfur bacteria in the metagenomes of groundwater-fed chemosynthetic microbial mats in the Lake Huron basin.</title>
        <authorList>
            <person name="Sharrar A.M."/>
            <person name="Flood B.E."/>
            <person name="Bailey J.V."/>
            <person name="Jones D.S."/>
            <person name="Biddanda B."/>
            <person name="Ruberg S.A."/>
            <person name="Marcus D.N."/>
            <person name="Dick G.J."/>
        </authorList>
    </citation>
    <scope>NUCLEOTIDE SEQUENCE [LARGE SCALE GENOMIC DNA]</scope>
    <source>
        <strain evidence="2">A8</strain>
    </source>
</reference>
<keyword evidence="1" id="KW-0732">Signal</keyword>
<dbReference type="Proteomes" id="UP000192491">
    <property type="component" value="Unassembled WGS sequence"/>
</dbReference>